<keyword evidence="3 7" id="KW-0732">Signal</keyword>
<comment type="subcellular location">
    <subcellularLocation>
        <location evidence="1">Cell envelope</location>
    </subcellularLocation>
</comment>
<dbReference type="SUPFAM" id="SSF81296">
    <property type="entry name" value="E set domains"/>
    <property type="match status" value="1"/>
</dbReference>
<proteinExistence type="predicted"/>
<feature type="compositionally biased region" description="Low complexity" evidence="5">
    <location>
        <begin position="138"/>
        <end position="178"/>
    </location>
</feature>
<accession>A0ABQ4DQK1</accession>
<feature type="transmembrane region" description="Helical" evidence="6">
    <location>
        <begin position="195"/>
        <end position="216"/>
    </location>
</feature>
<evidence type="ECO:0000313" key="9">
    <source>
        <dbReference type="EMBL" id="GIG41614.1"/>
    </source>
</evidence>
<feature type="signal peptide" evidence="7">
    <location>
        <begin position="1"/>
        <end position="40"/>
    </location>
</feature>
<evidence type="ECO:0000256" key="1">
    <source>
        <dbReference type="ARBA" id="ARBA00004196"/>
    </source>
</evidence>
<evidence type="ECO:0000256" key="4">
    <source>
        <dbReference type="ARBA" id="ARBA00023008"/>
    </source>
</evidence>
<feature type="compositionally biased region" description="Low complexity" evidence="5">
    <location>
        <begin position="234"/>
        <end position="253"/>
    </location>
</feature>
<evidence type="ECO:0000256" key="7">
    <source>
        <dbReference type="SAM" id="SignalP"/>
    </source>
</evidence>
<name>A0ABQ4DQK1_9CELL</name>
<dbReference type="Pfam" id="PF04234">
    <property type="entry name" value="CopC"/>
    <property type="match status" value="1"/>
</dbReference>
<comment type="caution">
    <text evidence="9">The sequence shown here is derived from an EMBL/GenBank/DDBJ whole genome shotgun (WGS) entry which is preliminary data.</text>
</comment>
<feature type="region of interest" description="Disordered" evidence="5">
    <location>
        <begin position="138"/>
        <end position="180"/>
    </location>
</feature>
<keyword evidence="6" id="KW-0812">Transmembrane</keyword>
<dbReference type="PANTHER" id="PTHR34820:SF4">
    <property type="entry name" value="INNER MEMBRANE PROTEIN YEBZ"/>
    <property type="match status" value="1"/>
</dbReference>
<dbReference type="InterPro" id="IPR014755">
    <property type="entry name" value="Cu-Rt/internalin_Ig-like"/>
</dbReference>
<dbReference type="PANTHER" id="PTHR34820">
    <property type="entry name" value="INNER MEMBRANE PROTEIN YEBZ"/>
    <property type="match status" value="1"/>
</dbReference>
<evidence type="ECO:0000313" key="10">
    <source>
        <dbReference type="Proteomes" id="UP000614741"/>
    </source>
</evidence>
<feature type="domain" description="CopC" evidence="8">
    <location>
        <begin position="41"/>
        <end position="133"/>
    </location>
</feature>
<evidence type="ECO:0000256" key="6">
    <source>
        <dbReference type="SAM" id="Phobius"/>
    </source>
</evidence>
<reference evidence="9 10" key="1">
    <citation type="submission" date="2021-01" db="EMBL/GenBank/DDBJ databases">
        <title>Whole genome shotgun sequence of Cellulomonas phragmiteti NBRC 110785.</title>
        <authorList>
            <person name="Komaki H."/>
            <person name="Tamura T."/>
        </authorList>
    </citation>
    <scope>NUCLEOTIDE SEQUENCE [LARGE SCALE GENOMIC DNA]</scope>
    <source>
        <strain evidence="9 10">NBRC 110785</strain>
    </source>
</reference>
<dbReference type="RefSeq" id="WP_203675911.1">
    <property type="nucleotide sequence ID" value="NZ_BONP01000031.1"/>
</dbReference>
<organism evidence="9 10">
    <name type="scientific">Cellulomonas phragmiteti</name>
    <dbReference type="NCBI Taxonomy" id="478780"/>
    <lineage>
        <taxon>Bacteria</taxon>
        <taxon>Bacillati</taxon>
        <taxon>Actinomycetota</taxon>
        <taxon>Actinomycetes</taxon>
        <taxon>Micrococcales</taxon>
        <taxon>Cellulomonadaceae</taxon>
        <taxon>Cellulomonas</taxon>
    </lineage>
</organism>
<dbReference type="Proteomes" id="UP000614741">
    <property type="component" value="Unassembled WGS sequence"/>
</dbReference>
<evidence type="ECO:0000256" key="3">
    <source>
        <dbReference type="ARBA" id="ARBA00022729"/>
    </source>
</evidence>
<feature type="chain" id="PRO_5045905084" description="CopC domain-containing protein" evidence="7">
    <location>
        <begin position="41"/>
        <end position="268"/>
    </location>
</feature>
<dbReference type="Gene3D" id="2.60.40.1220">
    <property type="match status" value="1"/>
</dbReference>
<dbReference type="InterPro" id="IPR007348">
    <property type="entry name" value="CopC_dom"/>
</dbReference>
<keyword evidence="6" id="KW-0472">Membrane</keyword>
<sequence length="268" mass="26077">MPSVVPSPRPLTPRRAGALAALALLLASLGTALLASPAAAHNTLRSTDPADGSTVATAPAQVTLTFDQPALELGTQIVVTGPDGVAVSDGPVQLVDVSVVQPLVTTLPAGTYDVAWRVTSADGHPLTGAFTFTATEPVGVPAPAEEPTDASEPTDAAATTAEATPAAEPSDPASPTEEVVATPISAEPAQDGLPAWAWAGLAVAVLAAGGMVALLVSRRGLDGASGTGTGAGAAPGPDPTTDPSVDPTTDPTTGPGPGGPLDGPPPRA</sequence>
<feature type="region of interest" description="Disordered" evidence="5">
    <location>
        <begin position="225"/>
        <end position="268"/>
    </location>
</feature>
<protein>
    <recommendedName>
        <fullName evidence="8">CopC domain-containing protein</fullName>
    </recommendedName>
</protein>
<keyword evidence="6" id="KW-1133">Transmembrane helix</keyword>
<keyword evidence="4" id="KW-0186">Copper</keyword>
<keyword evidence="2" id="KW-0479">Metal-binding</keyword>
<evidence type="ECO:0000259" key="8">
    <source>
        <dbReference type="Pfam" id="PF04234"/>
    </source>
</evidence>
<gene>
    <name evidence="9" type="ORF">Cph01nite_33760</name>
</gene>
<evidence type="ECO:0000256" key="2">
    <source>
        <dbReference type="ARBA" id="ARBA00022723"/>
    </source>
</evidence>
<keyword evidence="10" id="KW-1185">Reference proteome</keyword>
<dbReference type="EMBL" id="BONP01000031">
    <property type="protein sequence ID" value="GIG41614.1"/>
    <property type="molecule type" value="Genomic_DNA"/>
</dbReference>
<evidence type="ECO:0000256" key="5">
    <source>
        <dbReference type="SAM" id="MobiDB-lite"/>
    </source>
</evidence>
<dbReference type="InterPro" id="IPR014756">
    <property type="entry name" value="Ig_E-set"/>
</dbReference>
<dbReference type="InterPro" id="IPR032694">
    <property type="entry name" value="CopC/D"/>
</dbReference>